<evidence type="ECO:0000313" key="6">
    <source>
        <dbReference type="EMBL" id="MDI1489808.1"/>
    </source>
</evidence>
<dbReference type="GO" id="GO:0004730">
    <property type="term" value="F:pseudouridylate synthase activity"/>
    <property type="evidence" value="ECO:0007669"/>
    <property type="project" value="InterPro"/>
</dbReference>
<dbReference type="GO" id="GO:0046872">
    <property type="term" value="F:metal ion binding"/>
    <property type="evidence" value="ECO:0007669"/>
    <property type="project" value="UniProtKB-KW"/>
</dbReference>
<evidence type="ECO:0000313" key="7">
    <source>
        <dbReference type="Proteomes" id="UP001161017"/>
    </source>
</evidence>
<keyword evidence="7" id="KW-1185">Reference proteome</keyword>
<organism evidence="6 7">
    <name type="scientific">Ramalina farinacea</name>
    <dbReference type="NCBI Taxonomy" id="258253"/>
    <lineage>
        <taxon>Eukaryota</taxon>
        <taxon>Fungi</taxon>
        <taxon>Dikarya</taxon>
        <taxon>Ascomycota</taxon>
        <taxon>Pezizomycotina</taxon>
        <taxon>Lecanoromycetes</taxon>
        <taxon>OSLEUM clade</taxon>
        <taxon>Lecanoromycetidae</taxon>
        <taxon>Lecanorales</taxon>
        <taxon>Lecanorineae</taxon>
        <taxon>Ramalinaceae</taxon>
        <taxon>Ramalina</taxon>
    </lineage>
</organism>
<evidence type="ECO:0008006" key="8">
    <source>
        <dbReference type="Google" id="ProtNLM"/>
    </source>
</evidence>
<dbReference type="GO" id="GO:0005737">
    <property type="term" value="C:cytoplasm"/>
    <property type="evidence" value="ECO:0007669"/>
    <property type="project" value="TreeGrafter"/>
</dbReference>
<evidence type="ECO:0000256" key="2">
    <source>
        <dbReference type="ARBA" id="ARBA00022801"/>
    </source>
</evidence>
<keyword evidence="2" id="KW-0378">Hydrolase</keyword>
<name>A0AA43QNP0_9LECA</name>
<dbReference type="PANTHER" id="PTHR42909">
    <property type="entry name" value="ZGC:136858"/>
    <property type="match status" value="1"/>
</dbReference>
<keyword evidence="3" id="KW-0464">Manganese</keyword>
<sequence length="291" mass="30747">MVLGFPYPENTALSSHLESVVRTNGAVPATVGILDGVARVGLSSEELVELTASAGKPHTRKVSRRDLAYIGGMGLKGDRMNGGTTISGTMVLAALAGIEIFATGGLGGVHRDVETTMDVSADLTELGRTPMAVVSSGCKGFLDIPRTLEYLETQGVGVMSFADGREGDVDFPAFWSRDGVRSPFTIRNEAEAAAVILAQRNMRMKSGLLFANPIPAEYEIPKAKIDATISQALQDAKAAGSKGSQNTPFVLQRIRELTQGGSVTANTALIESNVLRGTRIAVELSKLRANR</sequence>
<evidence type="ECO:0000256" key="3">
    <source>
        <dbReference type="ARBA" id="ARBA00023211"/>
    </source>
</evidence>
<dbReference type="AlphaFoldDB" id="A0AA43QNP0"/>
<dbReference type="EMBL" id="JAPUFD010000010">
    <property type="protein sequence ID" value="MDI1489808.1"/>
    <property type="molecule type" value="Genomic_DNA"/>
</dbReference>
<evidence type="ECO:0000256" key="5">
    <source>
        <dbReference type="ARBA" id="ARBA00023295"/>
    </source>
</evidence>
<evidence type="ECO:0000256" key="4">
    <source>
        <dbReference type="ARBA" id="ARBA00023239"/>
    </source>
</evidence>
<protein>
    <recommendedName>
        <fullName evidence="8">Pseudouridine-5'-phosphate glycosidase</fullName>
    </recommendedName>
</protein>
<dbReference type="InterPro" id="IPR007342">
    <property type="entry name" value="PsuG"/>
</dbReference>
<gene>
    <name evidence="6" type="ORF">OHK93_001006</name>
</gene>
<comment type="caution">
    <text evidence="6">The sequence shown here is derived from an EMBL/GenBank/DDBJ whole genome shotgun (WGS) entry which is preliminary data.</text>
</comment>
<dbReference type="SUPFAM" id="SSF110581">
    <property type="entry name" value="Indigoidine synthase A-like"/>
    <property type="match status" value="1"/>
</dbReference>
<proteinExistence type="predicted"/>
<reference evidence="6" key="1">
    <citation type="journal article" date="2023" name="Genome Biol. Evol.">
        <title>First Whole Genome Sequence and Flow Cytometry Genome Size Data for the Lichen-Forming Fungus Ramalina farinacea (Ascomycota).</title>
        <authorList>
            <person name="Llewellyn T."/>
            <person name="Mian S."/>
            <person name="Hill R."/>
            <person name="Leitch I.J."/>
            <person name="Gaya E."/>
        </authorList>
    </citation>
    <scope>NUCLEOTIDE SEQUENCE</scope>
    <source>
        <strain evidence="6">LIQ254RAFAR</strain>
    </source>
</reference>
<dbReference type="Proteomes" id="UP001161017">
    <property type="component" value="Unassembled WGS sequence"/>
</dbReference>
<dbReference type="InterPro" id="IPR022830">
    <property type="entry name" value="Indigdn_synthA-like"/>
</dbReference>
<dbReference type="PANTHER" id="PTHR42909:SF1">
    <property type="entry name" value="CARBOHYDRATE KINASE PFKB DOMAIN-CONTAINING PROTEIN"/>
    <property type="match status" value="1"/>
</dbReference>
<accession>A0AA43QNP0</accession>
<dbReference type="Pfam" id="PF04227">
    <property type="entry name" value="Indigoidine_A"/>
    <property type="match status" value="1"/>
</dbReference>
<keyword evidence="4" id="KW-0456">Lyase</keyword>
<keyword evidence="5" id="KW-0326">Glycosidase</keyword>
<dbReference type="Gene3D" id="3.40.1790.10">
    <property type="entry name" value="Indigoidine synthase domain"/>
    <property type="match status" value="1"/>
</dbReference>
<keyword evidence="1" id="KW-0479">Metal-binding</keyword>
<dbReference type="GO" id="GO:0016798">
    <property type="term" value="F:hydrolase activity, acting on glycosyl bonds"/>
    <property type="evidence" value="ECO:0007669"/>
    <property type="project" value="UniProtKB-KW"/>
</dbReference>
<evidence type="ECO:0000256" key="1">
    <source>
        <dbReference type="ARBA" id="ARBA00022723"/>
    </source>
</evidence>